<dbReference type="Gene3D" id="3.40.50.300">
    <property type="entry name" value="P-loop containing nucleotide triphosphate hydrolases"/>
    <property type="match status" value="2"/>
</dbReference>
<evidence type="ECO:0000256" key="8">
    <source>
        <dbReference type="ARBA" id="ARBA00022741"/>
    </source>
</evidence>
<evidence type="ECO:0000313" key="15">
    <source>
        <dbReference type="Proteomes" id="UP000061512"/>
    </source>
</evidence>
<dbReference type="GO" id="GO:0016887">
    <property type="term" value="F:ATP hydrolysis activity"/>
    <property type="evidence" value="ECO:0007669"/>
    <property type="project" value="InterPro"/>
</dbReference>
<keyword evidence="5" id="KW-0762">Sugar transport</keyword>
<dbReference type="InterPro" id="IPR027417">
    <property type="entry name" value="P-loop_NTPase"/>
</dbReference>
<feature type="domain" description="ABC transporter" evidence="13">
    <location>
        <begin position="8"/>
        <end position="242"/>
    </location>
</feature>
<keyword evidence="11 12" id="KW-0472">Membrane</keyword>
<dbReference type="CDD" id="cd06579">
    <property type="entry name" value="TM_PBP1_transp_AraH_like"/>
    <property type="match status" value="1"/>
</dbReference>
<feature type="domain" description="ABC transporter" evidence="13">
    <location>
        <begin position="254"/>
        <end position="496"/>
    </location>
</feature>
<dbReference type="SUPFAM" id="SSF52540">
    <property type="entry name" value="P-loop containing nucleoside triphosphate hydrolases"/>
    <property type="match status" value="2"/>
</dbReference>
<dbReference type="InterPro" id="IPR001851">
    <property type="entry name" value="ABC_transp_permease"/>
</dbReference>
<dbReference type="PROSITE" id="PS00211">
    <property type="entry name" value="ABC_TRANSPORTER_1"/>
    <property type="match status" value="1"/>
</dbReference>
<keyword evidence="8" id="KW-0547">Nucleotide-binding</keyword>
<evidence type="ECO:0000259" key="13">
    <source>
        <dbReference type="PROSITE" id="PS50893"/>
    </source>
</evidence>
<keyword evidence="6 12" id="KW-0812">Transmembrane</keyword>
<dbReference type="PANTHER" id="PTHR43790:SF9">
    <property type="entry name" value="GALACTOFURANOSE TRANSPORTER ATP-BINDING PROTEIN YTFR"/>
    <property type="match status" value="1"/>
</dbReference>
<feature type="transmembrane region" description="Helical" evidence="12">
    <location>
        <begin position="775"/>
        <end position="794"/>
    </location>
</feature>
<feature type="transmembrane region" description="Helical" evidence="12">
    <location>
        <begin position="717"/>
        <end position="738"/>
    </location>
</feature>
<dbReference type="InterPro" id="IPR003593">
    <property type="entry name" value="AAA+_ATPase"/>
</dbReference>
<dbReference type="Pfam" id="PF02653">
    <property type="entry name" value="BPD_transp_2"/>
    <property type="match status" value="1"/>
</dbReference>
<dbReference type="InterPro" id="IPR050107">
    <property type="entry name" value="ABC_carbohydrate_import_ATPase"/>
</dbReference>
<dbReference type="PANTHER" id="PTHR43790">
    <property type="entry name" value="CARBOHYDRATE TRANSPORT ATP-BINDING PROTEIN MG119-RELATED"/>
    <property type="match status" value="1"/>
</dbReference>
<evidence type="ECO:0000256" key="1">
    <source>
        <dbReference type="ARBA" id="ARBA00004651"/>
    </source>
</evidence>
<keyword evidence="4" id="KW-0997">Cell inner membrane</keyword>
<dbReference type="Proteomes" id="UP000061512">
    <property type="component" value="Unassembled WGS sequence"/>
</dbReference>
<dbReference type="Pfam" id="PF00005">
    <property type="entry name" value="ABC_tran"/>
    <property type="match status" value="2"/>
</dbReference>
<protein>
    <submittedName>
        <fullName evidence="14">ABC transporter</fullName>
    </submittedName>
</protein>
<evidence type="ECO:0000313" key="14">
    <source>
        <dbReference type="EMBL" id="KWF68766.1"/>
    </source>
</evidence>
<feature type="transmembrane region" description="Helical" evidence="12">
    <location>
        <begin position="750"/>
        <end position="768"/>
    </location>
</feature>
<evidence type="ECO:0000256" key="7">
    <source>
        <dbReference type="ARBA" id="ARBA00022737"/>
    </source>
</evidence>
<comment type="caution">
    <text evidence="14">The sequence shown here is derived from an EMBL/GenBank/DDBJ whole genome shotgun (WGS) entry which is preliminary data.</text>
</comment>
<feature type="transmembrane region" description="Helical" evidence="12">
    <location>
        <begin position="668"/>
        <end position="690"/>
    </location>
</feature>
<dbReference type="InterPro" id="IPR017871">
    <property type="entry name" value="ABC_transporter-like_CS"/>
</dbReference>
<dbReference type="CDD" id="cd03216">
    <property type="entry name" value="ABC_Carb_Monos_I"/>
    <property type="match status" value="1"/>
</dbReference>
<sequence>MNLQHSLLQIEGVTKIFPGVRALDDVTFSVRAGEVHGLVGENGAGKSTLMAVASGALVPESGRVVIDGVETRGDTEAARRLGLAIVRQEPASMPDLTVAENLYLGMPAEQRPSLMSTAEWAQRQLRQWSDDVAIDAHERVSSLNPEQRFIVEIVKALSAKPKVLVLDEPTEHLLAEDVARLFERIRRVTASGCAVVYISHRIREVQQIANRITVLRDGQGQGTYEAAGLSEQQIVELIVGGALDREFPVKAKAASTDTVLEVAALDGVGFSNVTARVKRGEIVGLAGIDGNGQREFMSALAGLTRSRRGTVTVNGRPASLHDSRAAAASGIRLLPGDRHRAGIFGDLSVRENFSIRSLPFDAVKGWVKQRSEARRTREAVLGFAVKTPSIETPIRSLSGGNQQKLVLASVLASRPEVLLVDEPTQGVDIGARMEIYKVLREAAAAGTAVIVVSSDALEVAGLCNRVLIFSRGQVVKELSDESVSENNITSAVLTATTERARGTAGIPPFWKWAAGDWAPLVMLALAVGALGLYAAHVNDAYLSTRNLSGMLALVATLAIVAYGQQALMLVGGIDLSVGPLMGLMVVIQSFFLNDGSPPGHQLTGWALSFGVAIAVGLVNWTLVSPFRLHPMVATLATYMSLQAISLILRPVPGGLIADSWLSTIGMQLGFVPIAVPVAAVLAVGFEFALFRSRTGLVFRGVGSRPEAARMAGVRTQVTLLGAYVGCSLLAAVAAIPMMAQVGSGDPNAGINYTLASIAAVVIGGASLFGGRGSFIGALLGALLIIQVNVVTSFLDIGDAWQSYLLGGMILISVALYSKSREMAVAK</sequence>
<evidence type="ECO:0000256" key="9">
    <source>
        <dbReference type="ARBA" id="ARBA00022840"/>
    </source>
</evidence>
<dbReference type="RefSeq" id="WP_060297845.1">
    <property type="nucleotide sequence ID" value="NZ_LPJX01000022.1"/>
</dbReference>
<reference evidence="14 15" key="1">
    <citation type="submission" date="2015-11" db="EMBL/GenBank/DDBJ databases">
        <title>Expanding the genomic diversity of Burkholderia species for the development of highly accurate diagnostics.</title>
        <authorList>
            <person name="Sahl J."/>
            <person name="Keim P."/>
            <person name="Wagner D."/>
        </authorList>
    </citation>
    <scope>NUCLEOTIDE SEQUENCE [LARGE SCALE GENOMIC DNA]</scope>
    <source>
        <strain evidence="14 15">MSMB574WGS</strain>
    </source>
</reference>
<keyword evidence="7" id="KW-0677">Repeat</keyword>
<keyword evidence="3" id="KW-1003">Cell membrane</keyword>
<dbReference type="AlphaFoldDB" id="A0A132F430"/>
<evidence type="ECO:0000256" key="12">
    <source>
        <dbReference type="SAM" id="Phobius"/>
    </source>
</evidence>
<gene>
    <name evidence="14" type="ORF">WT57_00430</name>
</gene>
<accession>A0A132F430</accession>
<dbReference type="GO" id="GO:0022857">
    <property type="term" value="F:transmembrane transporter activity"/>
    <property type="evidence" value="ECO:0007669"/>
    <property type="project" value="InterPro"/>
</dbReference>
<evidence type="ECO:0000256" key="10">
    <source>
        <dbReference type="ARBA" id="ARBA00022989"/>
    </source>
</evidence>
<dbReference type="SMART" id="SM00382">
    <property type="entry name" value="AAA"/>
    <property type="match status" value="2"/>
</dbReference>
<dbReference type="EMBL" id="LPJX01000022">
    <property type="protein sequence ID" value="KWF68766.1"/>
    <property type="molecule type" value="Genomic_DNA"/>
</dbReference>
<feature type="transmembrane region" description="Helical" evidence="12">
    <location>
        <begin position="517"/>
        <end position="535"/>
    </location>
</feature>
<feature type="transmembrane region" description="Helical" evidence="12">
    <location>
        <begin position="630"/>
        <end position="648"/>
    </location>
</feature>
<evidence type="ECO:0000256" key="6">
    <source>
        <dbReference type="ARBA" id="ARBA00022692"/>
    </source>
</evidence>
<evidence type="ECO:0000256" key="4">
    <source>
        <dbReference type="ARBA" id="ARBA00022519"/>
    </source>
</evidence>
<feature type="transmembrane region" description="Helical" evidence="12">
    <location>
        <begin position="800"/>
        <end position="817"/>
    </location>
</feature>
<evidence type="ECO:0000256" key="11">
    <source>
        <dbReference type="ARBA" id="ARBA00023136"/>
    </source>
</evidence>
<dbReference type="InterPro" id="IPR003439">
    <property type="entry name" value="ABC_transporter-like_ATP-bd"/>
</dbReference>
<evidence type="ECO:0000256" key="5">
    <source>
        <dbReference type="ARBA" id="ARBA00022597"/>
    </source>
</evidence>
<feature type="transmembrane region" description="Helical" evidence="12">
    <location>
        <begin position="547"/>
        <end position="563"/>
    </location>
</feature>
<keyword evidence="9" id="KW-0067">ATP-binding</keyword>
<dbReference type="GO" id="GO:0005886">
    <property type="term" value="C:plasma membrane"/>
    <property type="evidence" value="ECO:0007669"/>
    <property type="project" value="UniProtKB-SubCell"/>
</dbReference>
<evidence type="ECO:0000256" key="2">
    <source>
        <dbReference type="ARBA" id="ARBA00022448"/>
    </source>
</evidence>
<name>A0A132F430_9BURK</name>
<dbReference type="GO" id="GO:0005524">
    <property type="term" value="F:ATP binding"/>
    <property type="evidence" value="ECO:0007669"/>
    <property type="project" value="UniProtKB-KW"/>
</dbReference>
<evidence type="ECO:0000256" key="3">
    <source>
        <dbReference type="ARBA" id="ARBA00022475"/>
    </source>
</evidence>
<dbReference type="CDD" id="cd03215">
    <property type="entry name" value="ABC_Carb_Monos_II"/>
    <property type="match status" value="1"/>
</dbReference>
<keyword evidence="2" id="KW-0813">Transport</keyword>
<proteinExistence type="predicted"/>
<feature type="transmembrane region" description="Helical" evidence="12">
    <location>
        <begin position="604"/>
        <end position="623"/>
    </location>
</feature>
<dbReference type="PROSITE" id="PS50893">
    <property type="entry name" value="ABC_TRANSPORTER_2"/>
    <property type="match status" value="2"/>
</dbReference>
<organism evidence="14 15">
    <name type="scientific">Burkholderia pseudomultivorans</name>
    <dbReference type="NCBI Taxonomy" id="1207504"/>
    <lineage>
        <taxon>Bacteria</taxon>
        <taxon>Pseudomonadati</taxon>
        <taxon>Pseudomonadota</taxon>
        <taxon>Betaproteobacteria</taxon>
        <taxon>Burkholderiales</taxon>
        <taxon>Burkholderiaceae</taxon>
        <taxon>Burkholderia</taxon>
        <taxon>Burkholderia cepacia complex</taxon>
    </lineage>
</organism>
<comment type="subcellular location">
    <subcellularLocation>
        <location evidence="1">Cell membrane</location>
        <topology evidence="1">Multi-pass membrane protein</topology>
    </subcellularLocation>
</comment>
<keyword evidence="10 12" id="KW-1133">Transmembrane helix</keyword>